<dbReference type="Pfam" id="PF12702">
    <property type="entry name" value="Lipocalin_3"/>
    <property type="match status" value="1"/>
</dbReference>
<gene>
    <name evidence="2" type="ORF">HMPREF9448_00885</name>
</gene>
<dbReference type="InterPro" id="IPR024311">
    <property type="entry name" value="Lipocalin-like"/>
</dbReference>
<dbReference type="Gene3D" id="2.40.128.280">
    <property type="match status" value="1"/>
</dbReference>
<comment type="caution">
    <text evidence="2">The sequence shown here is derived from an EMBL/GenBank/DDBJ whole genome shotgun (WGS) entry which is preliminary data.</text>
</comment>
<dbReference type="Proteomes" id="UP000006044">
    <property type="component" value="Unassembled WGS sequence"/>
</dbReference>
<organism evidence="2 3">
    <name type="scientific">Barnesiella intestinihominis YIT 11860</name>
    <dbReference type="NCBI Taxonomy" id="742726"/>
    <lineage>
        <taxon>Bacteria</taxon>
        <taxon>Pseudomonadati</taxon>
        <taxon>Bacteroidota</taxon>
        <taxon>Bacteroidia</taxon>
        <taxon>Bacteroidales</taxon>
        <taxon>Barnesiellaceae</taxon>
        <taxon>Barnesiella</taxon>
    </lineage>
</organism>
<proteinExistence type="predicted"/>
<accession>K0XMU6</accession>
<dbReference type="EMBL" id="ADLE01000007">
    <property type="protein sequence ID" value="EJZ65155.1"/>
    <property type="molecule type" value="Genomic_DNA"/>
</dbReference>
<dbReference type="RefSeq" id="WP_008861379.1">
    <property type="nucleotide sequence ID" value="NZ_CAXSYG010000007.1"/>
</dbReference>
<evidence type="ECO:0000259" key="1">
    <source>
        <dbReference type="Pfam" id="PF12702"/>
    </source>
</evidence>
<name>K0XMU6_9BACT</name>
<dbReference type="GeneID" id="77848194"/>
<dbReference type="AlphaFoldDB" id="K0XMU6"/>
<feature type="domain" description="Lipocalin-like" evidence="1">
    <location>
        <begin position="22"/>
        <end position="113"/>
    </location>
</feature>
<reference evidence="2 3" key="1">
    <citation type="submission" date="2012-08" db="EMBL/GenBank/DDBJ databases">
        <title>The Genome Sequence of Barnesiella intestinihominis YIT 11860.</title>
        <authorList>
            <consortium name="The Broad Institute Genome Sequencing Platform"/>
            <person name="Earl A."/>
            <person name="Ward D."/>
            <person name="Feldgarden M."/>
            <person name="Gevers D."/>
            <person name="Morotomi M."/>
            <person name="Walker B."/>
            <person name="Young S.K."/>
            <person name="Zeng Q."/>
            <person name="Gargeya S."/>
            <person name="Fitzgerald M."/>
            <person name="Haas B."/>
            <person name="Abouelleil A."/>
            <person name="Alvarado L."/>
            <person name="Arachchi H.M."/>
            <person name="Berlin A.M."/>
            <person name="Chapman S.B."/>
            <person name="Goldberg J."/>
            <person name="Griggs A."/>
            <person name="Gujja S."/>
            <person name="Hansen M."/>
            <person name="Howarth C."/>
            <person name="Imamovic A."/>
            <person name="Larimer J."/>
            <person name="McCowen C."/>
            <person name="Montmayeur A."/>
            <person name="Murphy C."/>
            <person name="Neiman D."/>
            <person name="Pearson M."/>
            <person name="Priest M."/>
            <person name="Roberts A."/>
            <person name="Saif S."/>
            <person name="Shea T."/>
            <person name="Sisk P."/>
            <person name="Sykes S."/>
            <person name="Wortman J."/>
            <person name="Nusbaum C."/>
            <person name="Birren B."/>
        </authorList>
    </citation>
    <scope>NUCLEOTIDE SEQUENCE [LARGE SCALE GENOMIC DNA]</scope>
    <source>
        <strain evidence="2 3">YIT 11860</strain>
    </source>
</reference>
<evidence type="ECO:0000313" key="2">
    <source>
        <dbReference type="EMBL" id="EJZ65155.1"/>
    </source>
</evidence>
<sequence>MKKKNFIPFIAISVLCAACHDKTTLTGDWIEPVPGTTNTIQGFSLKENGEATSINMATLQYKSWTQEDNRLILSGESIGNHQTISFSDTLKIFKLSEDSLILKKGDLVKTYTRPKSIIPATPIQPATSITFTVKGKLVIGHEVRSFIAEGDTTSYWIIDDSGTLKEEYEKTIGNNSEPYTPVYAELKVIDTGKSNEGFAAEYAGVYHVKEVLNISPIKPE</sequence>
<protein>
    <recommendedName>
        <fullName evidence="1">Lipocalin-like domain-containing protein</fullName>
    </recommendedName>
</protein>
<dbReference type="STRING" id="742726.HMPREF9448_00885"/>
<keyword evidence="3" id="KW-1185">Reference proteome</keyword>
<dbReference type="OrthoDB" id="199694at2"/>
<dbReference type="eggNOG" id="COG3015">
    <property type="taxonomic scope" value="Bacteria"/>
</dbReference>
<dbReference type="HOGENOM" id="CLU_097946_0_0_10"/>
<dbReference type="PATRIC" id="fig|742726.3.peg.948"/>
<evidence type="ECO:0000313" key="3">
    <source>
        <dbReference type="Proteomes" id="UP000006044"/>
    </source>
</evidence>